<comment type="caution">
    <text evidence="1">The sequence shown here is derived from an EMBL/GenBank/DDBJ whole genome shotgun (WGS) entry which is preliminary data.</text>
</comment>
<name>A0AB36CM64_9CORY</name>
<accession>A0AB36CM64</accession>
<reference evidence="1 2" key="1">
    <citation type="submission" date="2020-04" db="EMBL/GenBank/DDBJ databases">
        <authorList>
            <person name="Hitch T.C.A."/>
            <person name="Wylensek D."/>
            <person name="Clavel T."/>
        </authorList>
    </citation>
    <scope>NUCLEOTIDE SEQUENCE [LARGE SCALE GENOMIC DNA]</scope>
    <source>
        <strain evidence="1 2">BL-383-APC-3D</strain>
    </source>
</reference>
<evidence type="ECO:0000313" key="2">
    <source>
        <dbReference type="Proteomes" id="UP000544551"/>
    </source>
</evidence>
<protein>
    <submittedName>
        <fullName evidence="1">Phage tail protein</fullName>
    </submittedName>
</protein>
<sequence>MTLEIHGIGGRKWTIHGPRAGEQGVALLKGSSGFWEAPITSVWMQGAFQEGATYMGFRTEPLDVVLAIGIRGASREQWMRNDTDFLLGLGSPDDEFQLVAKSPTGTRSITLRLMDAPERVGDSDTSDQNFSQYVVQARAGWPRWVGEPVISSWTSETGTGEGFVTVTNPTDTWLYPQWVMDAPGKWSIPDFAWDGGQWSDRVINAPTLAAGQDLTIDTYPANEPYVSADGSNIAGRFGGVMFLHPIPPHTEATQLPVKVTGGSPGASIALRMPRNWRRPHGGDRAGAGY</sequence>
<dbReference type="EMBL" id="JABAFZ010000006">
    <property type="protein sequence ID" value="NME89552.1"/>
    <property type="molecule type" value="Genomic_DNA"/>
</dbReference>
<gene>
    <name evidence="1" type="ORF">HF853_07710</name>
</gene>
<evidence type="ECO:0000313" key="1">
    <source>
        <dbReference type="EMBL" id="NME89552.1"/>
    </source>
</evidence>
<proteinExistence type="predicted"/>
<dbReference type="Proteomes" id="UP000544551">
    <property type="component" value="Unassembled WGS sequence"/>
</dbReference>
<organism evidence="1 2">
    <name type="scientific">Corynebacterium stationis</name>
    <dbReference type="NCBI Taxonomy" id="1705"/>
    <lineage>
        <taxon>Bacteria</taxon>
        <taxon>Bacillati</taxon>
        <taxon>Actinomycetota</taxon>
        <taxon>Actinomycetes</taxon>
        <taxon>Mycobacteriales</taxon>
        <taxon>Corynebacteriaceae</taxon>
        <taxon>Corynebacterium</taxon>
    </lineage>
</organism>
<dbReference type="AlphaFoldDB" id="A0AB36CM64"/>